<proteinExistence type="predicted"/>
<gene>
    <name evidence="1" type="ORF">STAS_09995</name>
</gene>
<dbReference type="AlphaFoldDB" id="A0A5A7PMJ8"/>
<dbReference type="Proteomes" id="UP000325081">
    <property type="component" value="Unassembled WGS sequence"/>
</dbReference>
<dbReference type="GO" id="GO:0016301">
    <property type="term" value="F:kinase activity"/>
    <property type="evidence" value="ECO:0007669"/>
    <property type="project" value="UniProtKB-KW"/>
</dbReference>
<reference evidence="2" key="1">
    <citation type="journal article" date="2019" name="Curr. Biol.">
        <title>Genome Sequence of Striga asiatica Provides Insight into the Evolution of Plant Parasitism.</title>
        <authorList>
            <person name="Yoshida S."/>
            <person name="Kim S."/>
            <person name="Wafula E.K."/>
            <person name="Tanskanen J."/>
            <person name="Kim Y.M."/>
            <person name="Honaas L."/>
            <person name="Yang Z."/>
            <person name="Spallek T."/>
            <person name="Conn C.E."/>
            <person name="Ichihashi Y."/>
            <person name="Cheong K."/>
            <person name="Cui S."/>
            <person name="Der J.P."/>
            <person name="Gundlach H."/>
            <person name="Jiao Y."/>
            <person name="Hori C."/>
            <person name="Ishida J.K."/>
            <person name="Kasahara H."/>
            <person name="Kiba T."/>
            <person name="Kim M.S."/>
            <person name="Koo N."/>
            <person name="Laohavisit A."/>
            <person name="Lee Y.H."/>
            <person name="Lumba S."/>
            <person name="McCourt P."/>
            <person name="Mortimer J.C."/>
            <person name="Mutuku J.M."/>
            <person name="Nomura T."/>
            <person name="Sasaki-Sekimoto Y."/>
            <person name="Seto Y."/>
            <person name="Wang Y."/>
            <person name="Wakatake T."/>
            <person name="Sakakibara H."/>
            <person name="Demura T."/>
            <person name="Yamaguchi S."/>
            <person name="Yoneyama K."/>
            <person name="Manabe R.I."/>
            <person name="Nelson D.C."/>
            <person name="Schulman A.H."/>
            <person name="Timko M.P."/>
            <person name="dePamphilis C.W."/>
            <person name="Choi D."/>
            <person name="Shirasu K."/>
        </authorList>
    </citation>
    <scope>NUCLEOTIDE SEQUENCE [LARGE SCALE GENOMIC DNA]</scope>
    <source>
        <strain evidence="2">cv. UVA1</strain>
    </source>
</reference>
<dbReference type="OrthoDB" id="1536506at2759"/>
<accession>A0A5A7PMJ8</accession>
<evidence type="ECO:0000313" key="2">
    <source>
        <dbReference type="Proteomes" id="UP000325081"/>
    </source>
</evidence>
<comment type="caution">
    <text evidence="1">The sequence shown here is derived from an EMBL/GenBank/DDBJ whole genome shotgun (WGS) entry which is preliminary data.</text>
</comment>
<keyword evidence="2" id="KW-1185">Reference proteome</keyword>
<keyword evidence="1" id="KW-0808">Transferase</keyword>
<keyword evidence="1" id="KW-0418">Kinase</keyword>
<name>A0A5A7PMJ8_STRAF</name>
<sequence>MADLIAAGLQSGCNERRRPATPETWGQDMEVPDIMLKGVFRWSKSKSLGFAASLNEAIMISGVTKFGPLDEKSAMTGAGFLLSRITAVRVTDVCGWYKMRVFCDMSPIHLVIG</sequence>
<evidence type="ECO:0000313" key="1">
    <source>
        <dbReference type="EMBL" id="GER33831.1"/>
    </source>
</evidence>
<dbReference type="EMBL" id="BKCP01004805">
    <property type="protein sequence ID" value="GER33831.1"/>
    <property type="molecule type" value="Genomic_DNA"/>
</dbReference>
<organism evidence="1 2">
    <name type="scientific">Striga asiatica</name>
    <name type="common">Asiatic witchweed</name>
    <name type="synonym">Buchnera asiatica</name>
    <dbReference type="NCBI Taxonomy" id="4170"/>
    <lineage>
        <taxon>Eukaryota</taxon>
        <taxon>Viridiplantae</taxon>
        <taxon>Streptophyta</taxon>
        <taxon>Embryophyta</taxon>
        <taxon>Tracheophyta</taxon>
        <taxon>Spermatophyta</taxon>
        <taxon>Magnoliopsida</taxon>
        <taxon>eudicotyledons</taxon>
        <taxon>Gunneridae</taxon>
        <taxon>Pentapetalae</taxon>
        <taxon>asterids</taxon>
        <taxon>lamiids</taxon>
        <taxon>Lamiales</taxon>
        <taxon>Orobanchaceae</taxon>
        <taxon>Buchnereae</taxon>
        <taxon>Striga</taxon>
    </lineage>
</organism>
<protein>
    <submittedName>
        <fullName evidence="1">Protein kinase 2B</fullName>
    </submittedName>
</protein>